<evidence type="ECO:0000313" key="3">
    <source>
        <dbReference type="Proteomes" id="UP000694300"/>
    </source>
</evidence>
<evidence type="ECO:0000259" key="1">
    <source>
        <dbReference type="SMART" id="SM00854"/>
    </source>
</evidence>
<comment type="caution">
    <text evidence="2">The sequence shown here is derived from an EMBL/GenBank/DDBJ whole genome shotgun (WGS) entry which is preliminary data.</text>
</comment>
<gene>
    <name evidence="2" type="ORF">I4I82_05170</name>
</gene>
<name>A0ABS6U4D0_9PSEU</name>
<evidence type="ECO:0000313" key="2">
    <source>
        <dbReference type="EMBL" id="MBW0127068.1"/>
    </source>
</evidence>
<dbReference type="EMBL" id="JADQDF010000001">
    <property type="protein sequence ID" value="MBW0127068.1"/>
    <property type="molecule type" value="Genomic_DNA"/>
</dbReference>
<dbReference type="InterPro" id="IPR052169">
    <property type="entry name" value="CW_Biosynth-Accessory"/>
</dbReference>
<accession>A0ABS6U4D0</accession>
<dbReference type="PANTHER" id="PTHR33393">
    <property type="entry name" value="POLYGLUTAMINE SYNTHESIS ACCESSORY PROTEIN RV0574C-RELATED"/>
    <property type="match status" value="1"/>
</dbReference>
<dbReference type="RefSeq" id="WP_218595345.1">
    <property type="nucleotide sequence ID" value="NZ_JADQDE010000527.1"/>
</dbReference>
<sequence>MGTTTIALTGNTFIAQSVRRNAHPRFLQTVDLLRAADVTLANLECTIPDPDTPPAFVAGHGWAATYMAGTPDMLDDLRFMGIDAVCAANNHVSDFGDAGVLSTVQALRAAGLPFTGIGASLTEATQPGYIDTPAGLRVAFVAACDWGPRGALGLGFPWPMGVLASDEQPPFRSRPGLNLLRYSAVAHVTRAQLENLRTMSRELGWEQDKTYRRLGFWRSHPLVGSASNLDVEQDTEDQVWFLGRKFVVDDAPGQHTEPCAEDLDRLFKAVREARRQADIVLVGLHDQSHGEDGVHGYVSAFSHGAIDAGADVFFNNGASFGGVEIYRDKPILHGLPGLFLQTEAVREIPLSQRLRYGLDADSTAADYLDIRSRRARQAFAEGGPLGARLQGAGGSAVHLCVFDDLARLREIRVQPVEPLGGTQFSDDAATPTPRFRKQLPLLAERGSDVEERVLAHAAGESAALGTETTVEDGQLVIRFA</sequence>
<keyword evidence="3" id="KW-1185">Reference proteome</keyword>
<proteinExistence type="predicted"/>
<dbReference type="SMART" id="SM00854">
    <property type="entry name" value="PGA_cap"/>
    <property type="match status" value="1"/>
</dbReference>
<dbReference type="PANTHER" id="PTHR33393:SF11">
    <property type="entry name" value="POLYGLUTAMINE SYNTHESIS ACCESSORY PROTEIN RV0574C-RELATED"/>
    <property type="match status" value="1"/>
</dbReference>
<protein>
    <submittedName>
        <fullName evidence="2">CapA family protein</fullName>
    </submittedName>
</protein>
<reference evidence="2 3" key="1">
    <citation type="submission" date="2020-11" db="EMBL/GenBank/DDBJ databases">
        <title>Pseudonocardia abyssalis sp. nov. and Pseudonocardia oceani sp. nov., description and phylogenomic analysis of two novel actinomycetes isolated from the deep Southern Ocean.</title>
        <authorList>
            <person name="Parra J."/>
        </authorList>
    </citation>
    <scope>NUCLEOTIDE SEQUENCE [LARGE SCALE GENOMIC DNA]</scope>
    <source>
        <strain evidence="3">KRD185</strain>
    </source>
</reference>
<feature type="domain" description="Capsule synthesis protein CapA" evidence="1">
    <location>
        <begin position="5"/>
        <end position="343"/>
    </location>
</feature>
<dbReference type="InterPro" id="IPR019079">
    <property type="entry name" value="Capsule_synth_CapA"/>
</dbReference>
<organism evidence="2 3">
    <name type="scientific">Pseudonocardia oceani</name>
    <dbReference type="NCBI Taxonomy" id="2792013"/>
    <lineage>
        <taxon>Bacteria</taxon>
        <taxon>Bacillati</taxon>
        <taxon>Actinomycetota</taxon>
        <taxon>Actinomycetes</taxon>
        <taxon>Pseudonocardiales</taxon>
        <taxon>Pseudonocardiaceae</taxon>
        <taxon>Pseudonocardia</taxon>
    </lineage>
</organism>
<dbReference type="Pfam" id="PF09587">
    <property type="entry name" value="PGA_cap"/>
    <property type="match status" value="2"/>
</dbReference>
<dbReference type="Proteomes" id="UP000694300">
    <property type="component" value="Unassembled WGS sequence"/>
</dbReference>